<dbReference type="SMART" id="SM00420">
    <property type="entry name" value="HTH_DEOR"/>
    <property type="match status" value="1"/>
</dbReference>
<dbReference type="AlphaFoldDB" id="A0A348AGR6"/>
<accession>A0A348AGR6</accession>
<dbReference type="KEGG" id="mana:MAMMFC1_00912"/>
<dbReference type="Gene3D" id="3.40.50.1360">
    <property type="match status" value="1"/>
</dbReference>
<dbReference type="SUPFAM" id="SSF100950">
    <property type="entry name" value="NagB/RpiA/CoA transferase-like"/>
    <property type="match status" value="1"/>
</dbReference>
<evidence type="ECO:0000256" key="2">
    <source>
        <dbReference type="ARBA" id="ARBA00023125"/>
    </source>
</evidence>
<evidence type="ECO:0000313" key="5">
    <source>
        <dbReference type="EMBL" id="BBB90264.1"/>
    </source>
</evidence>
<dbReference type="PANTHER" id="PTHR30363:SF44">
    <property type="entry name" value="AGA OPERON TRANSCRIPTIONAL REPRESSOR-RELATED"/>
    <property type="match status" value="1"/>
</dbReference>
<dbReference type="InterPro" id="IPR014036">
    <property type="entry name" value="DeoR-like_C"/>
</dbReference>
<dbReference type="Proteomes" id="UP000276437">
    <property type="component" value="Chromosome"/>
</dbReference>
<keyword evidence="6" id="KW-1185">Reference proteome</keyword>
<keyword evidence="2" id="KW-0238">DNA-binding</keyword>
<evidence type="ECO:0000256" key="1">
    <source>
        <dbReference type="ARBA" id="ARBA00023015"/>
    </source>
</evidence>
<dbReference type="RefSeq" id="WP_324332317.1">
    <property type="nucleotide sequence ID" value="NZ_DAINIT010000009.1"/>
</dbReference>
<proteinExistence type="predicted"/>
<dbReference type="GO" id="GO:0003677">
    <property type="term" value="F:DNA binding"/>
    <property type="evidence" value="ECO:0007669"/>
    <property type="project" value="UniProtKB-KW"/>
</dbReference>
<dbReference type="InterPro" id="IPR050313">
    <property type="entry name" value="Carb_Metab_HTH_regulators"/>
</dbReference>
<name>A0A348AGR6_9FIRM</name>
<dbReference type="PROSITE" id="PS51000">
    <property type="entry name" value="HTH_DEOR_2"/>
    <property type="match status" value="1"/>
</dbReference>
<reference evidence="5 6" key="1">
    <citation type="journal article" date="2018" name="Int. J. Syst. Evol. Microbiol.">
        <title>Methylomusa anaerophila gen. nov., sp. nov., an anaerobic methanol-utilizing bacterium isolated from a microbial fuel cell.</title>
        <authorList>
            <person name="Amano N."/>
            <person name="Yamamuro A."/>
            <person name="Miyahara M."/>
            <person name="Kouzuma A."/>
            <person name="Abe T."/>
            <person name="Watanabe K."/>
        </authorList>
    </citation>
    <scope>NUCLEOTIDE SEQUENCE [LARGE SCALE GENOMIC DNA]</scope>
    <source>
        <strain evidence="5 6">MMFC1</strain>
    </source>
</reference>
<dbReference type="PRINTS" id="PR00037">
    <property type="entry name" value="HTHLACR"/>
</dbReference>
<dbReference type="EMBL" id="AP018449">
    <property type="protein sequence ID" value="BBB90264.1"/>
    <property type="molecule type" value="Genomic_DNA"/>
</dbReference>
<gene>
    <name evidence="5" type="primary">srlR</name>
    <name evidence="5" type="ORF">MAMMFC1_00912</name>
</gene>
<dbReference type="InterPro" id="IPR037171">
    <property type="entry name" value="NagB/RpiA_transferase-like"/>
</dbReference>
<protein>
    <submittedName>
        <fullName evidence="5">Glucitol operon repressor</fullName>
    </submittedName>
</protein>
<dbReference type="InterPro" id="IPR036388">
    <property type="entry name" value="WH-like_DNA-bd_sf"/>
</dbReference>
<dbReference type="SMART" id="SM01134">
    <property type="entry name" value="DeoRC"/>
    <property type="match status" value="1"/>
</dbReference>
<dbReference type="PANTHER" id="PTHR30363">
    <property type="entry name" value="HTH-TYPE TRANSCRIPTIONAL REGULATOR SRLR-RELATED"/>
    <property type="match status" value="1"/>
</dbReference>
<keyword evidence="3" id="KW-0804">Transcription</keyword>
<organism evidence="5 6">
    <name type="scientific">Methylomusa anaerophila</name>
    <dbReference type="NCBI Taxonomy" id="1930071"/>
    <lineage>
        <taxon>Bacteria</taxon>
        <taxon>Bacillati</taxon>
        <taxon>Bacillota</taxon>
        <taxon>Negativicutes</taxon>
        <taxon>Selenomonadales</taxon>
        <taxon>Sporomusaceae</taxon>
        <taxon>Methylomusa</taxon>
    </lineage>
</organism>
<dbReference type="PROSITE" id="PS00894">
    <property type="entry name" value="HTH_DEOR_1"/>
    <property type="match status" value="1"/>
</dbReference>
<keyword evidence="1" id="KW-0805">Transcription regulation</keyword>
<dbReference type="InterPro" id="IPR018356">
    <property type="entry name" value="Tscrpt_reg_HTH_DeoR_CS"/>
</dbReference>
<evidence type="ECO:0000259" key="4">
    <source>
        <dbReference type="PROSITE" id="PS51000"/>
    </source>
</evidence>
<feature type="domain" description="HTH deoR-type" evidence="4">
    <location>
        <begin position="10"/>
        <end position="65"/>
    </location>
</feature>
<evidence type="ECO:0000313" key="6">
    <source>
        <dbReference type="Proteomes" id="UP000276437"/>
    </source>
</evidence>
<dbReference type="GO" id="GO:0003700">
    <property type="term" value="F:DNA-binding transcription factor activity"/>
    <property type="evidence" value="ECO:0007669"/>
    <property type="project" value="InterPro"/>
</dbReference>
<dbReference type="SUPFAM" id="SSF46785">
    <property type="entry name" value="Winged helix' DNA-binding domain"/>
    <property type="match status" value="1"/>
</dbReference>
<sequence>MSENMIFDSMEQRRKKILEELNFKDRVYVKALAQEFGVAMETIRRDLDYLAANNQLKKIYGGAIKVKNTRLELLYNERMMHNLEGKRMIALTAAHIIEDNDTIALLGGSTTEQMIQHLLVKKNLVVVTNSLPIALGLLQCRKEGSFDGRVIVVGGETNAASMATSGFFAEDMLAKLSVNKTFLSCAGFSPQNISTFREEHIQLSKLLLEKSDLRILVADASKMNVRHLFSFATFEDIDIVVCNRKIPDEWANEIDSDCLQWIAAPEVPQSKKA</sequence>
<dbReference type="Pfam" id="PF08220">
    <property type="entry name" value="HTH_DeoR"/>
    <property type="match status" value="1"/>
</dbReference>
<dbReference type="InterPro" id="IPR001034">
    <property type="entry name" value="DeoR_HTH"/>
</dbReference>
<dbReference type="InterPro" id="IPR036390">
    <property type="entry name" value="WH_DNA-bd_sf"/>
</dbReference>
<evidence type="ECO:0000256" key="3">
    <source>
        <dbReference type="ARBA" id="ARBA00023163"/>
    </source>
</evidence>
<dbReference type="Pfam" id="PF00455">
    <property type="entry name" value="DeoRC"/>
    <property type="match status" value="1"/>
</dbReference>
<dbReference type="Gene3D" id="1.10.10.10">
    <property type="entry name" value="Winged helix-like DNA-binding domain superfamily/Winged helix DNA-binding domain"/>
    <property type="match status" value="1"/>
</dbReference>